<dbReference type="Proteomes" id="UP000831156">
    <property type="component" value="Chromosome 4"/>
</dbReference>
<reference evidence="2" key="1">
    <citation type="submission" date="2016-09" db="EMBL/GenBank/DDBJ databases">
        <authorList>
            <consortium name="Pathogen Informatics"/>
            <person name="Sun Q."/>
            <person name="Inoue M."/>
        </authorList>
    </citation>
    <scope>NUCLEOTIDE SEQUENCE</scope>
</reference>
<evidence type="ECO:0000313" key="3">
    <source>
        <dbReference type="Proteomes" id="UP000831156"/>
    </source>
</evidence>
<feature type="region of interest" description="Disordered" evidence="1">
    <location>
        <begin position="197"/>
        <end position="346"/>
    </location>
</feature>
<proteinExistence type="predicted"/>
<feature type="compositionally biased region" description="Basic and acidic residues" evidence="1">
    <location>
        <begin position="458"/>
        <end position="468"/>
    </location>
</feature>
<feature type="compositionally biased region" description="Basic and acidic residues" evidence="1">
    <location>
        <begin position="417"/>
        <end position="441"/>
    </location>
</feature>
<protein>
    <submittedName>
        <fullName evidence="2">Surface-associated interspersed protein 4.1 putative</fullName>
    </submittedName>
</protein>
<feature type="region of interest" description="Disordered" evidence="1">
    <location>
        <begin position="417"/>
        <end position="489"/>
    </location>
</feature>
<feature type="compositionally biased region" description="Basic and acidic residues" evidence="1">
    <location>
        <begin position="281"/>
        <end position="295"/>
    </location>
</feature>
<feature type="compositionally biased region" description="Basic and acidic residues" evidence="1">
    <location>
        <begin position="197"/>
        <end position="222"/>
    </location>
</feature>
<name>A0ABY1UHR7_9APIC</name>
<feature type="compositionally biased region" description="Basic and acidic residues" evidence="1">
    <location>
        <begin position="324"/>
        <end position="343"/>
    </location>
</feature>
<feature type="compositionally biased region" description="Basic and acidic residues" evidence="1">
    <location>
        <begin position="234"/>
        <end position="246"/>
    </location>
</feature>
<keyword evidence="3" id="KW-1185">Reference proteome</keyword>
<feature type="compositionally biased region" description="Basic and acidic residues" evidence="1">
    <location>
        <begin position="305"/>
        <end position="317"/>
    </location>
</feature>
<gene>
    <name evidence="2" type="ORF">PGABG01_0400300</name>
</gene>
<accession>A0ABY1UHR7</accession>
<evidence type="ECO:0000313" key="2">
    <source>
        <dbReference type="EMBL" id="SOV11099.1"/>
    </source>
</evidence>
<organism evidence="2 3">
    <name type="scientific">Plasmodium gaboni</name>
    <dbReference type="NCBI Taxonomy" id="647221"/>
    <lineage>
        <taxon>Eukaryota</taxon>
        <taxon>Sar</taxon>
        <taxon>Alveolata</taxon>
        <taxon>Apicomplexa</taxon>
        <taxon>Aconoidasida</taxon>
        <taxon>Haemosporida</taxon>
        <taxon>Plasmodiidae</taxon>
        <taxon>Plasmodium</taxon>
        <taxon>Plasmodium (Laverania)</taxon>
    </lineage>
</organism>
<feature type="compositionally biased region" description="Acidic residues" evidence="1">
    <location>
        <begin position="476"/>
        <end position="489"/>
    </location>
</feature>
<dbReference type="EMBL" id="LT969427">
    <property type="protein sequence ID" value="SOV11099.1"/>
    <property type="molecule type" value="Genomic_DNA"/>
</dbReference>
<feature type="compositionally biased region" description="Polar residues" evidence="1">
    <location>
        <begin position="260"/>
        <end position="279"/>
    </location>
</feature>
<evidence type="ECO:0000256" key="1">
    <source>
        <dbReference type="SAM" id="MobiDB-lite"/>
    </source>
</evidence>
<sequence length="2266" mass="272243">MHFVLEFENSPNNLNYNAIATERFRNVFEVYVEDKIEELDKKPSEKLNKECRHFNYFIDDIKEEFLTTSLISLPTEVRKKLWDSEVDKKLPGLMARSTHDKCLRTEHNFDKNYREIIKILEDYCEDRTTKLRDLEAIKYVEKDCINFNTWVNSWDYEIKRKMDKLDLQKIKQYLDKSKFKCNIDDLDNLDKFFSHVHPRDMKGSEEDPRNSQEGEEKKDEYKNFNSTKEEGDENVDRKNIPSRETHQPTPVVEEDHHVRTFTTIVRSEKGNNNIDNEVSTTDERSNSGEKNKDVDLPTPELKIPNVREPDGEEKSENAKGSNKQTHEERRSTHVTSRKTESEINKYAPPNHNYTIFECNDLDCTSLKAKDVIYTNGGYDVIDSVEFVDKGDGVNEDSNPYCFGDECKLGNVIQERVDEISPRKEKREKGKDGGGKKGKESAVKSSPNGAVSPSYVIPEHNREDTERESYYVSEKTVEEEAATCPEGEENCIDPTKEVFMIEDGHVRKTSINGIPEMEAITNKYMPGDMYEVPSSSGSHIENEESIFDFTIEPVTHTFEENNGFVHEVAVTEDPNLLHGEQLITPTGEVYRSVPDHNEIGLSGSPILHGQFSTKYPLNTLTTLEGESNKLSTIKSFMSLMRNIFDTLKSSAITGRRDNSEIELSEYTNRPTIPYSSRPMTLDIHLPDEGTVVGMLEHGNSYQSLAQTKHEDSSSNTGSPSRSFSLNSQIVPITLKTNVGGKYVVLGGDKGNVHKGIERYITSVPVALAIFGVLFVFILFNKINPFGTFSSKRKKRKVRRRRYDEKILKREGEKCFENLMQDSNGWIDKGRHDILPKRLYNIEKKERKMYKVLDEKEYQFIDEGLNKEDIKNVNEKKIINGDVKKIINRDVKKIINGDVKKDNEIINLIELHLDAIEESNNDEWEEYKSEFLEVCIEEFFKDRKIDRQDKMMEEKYKYKYNSNNIDILKKKEFVWNKWIEQNRYFMNNWKDEEWFHNIKYKWEKEIEEYFKLEKYDKNLLEHFEKNKGNNKHFMIEILKIIWKRWIEKNVKNINKSVTDEWINKLIIEYKNDYIDLKKDYIRLIKDIYNIPLDNKHNNYYYNIEYINSENVIKIMFIQIYMSVLEEYKKEQLNKNVNTFLDICLDDIKDKQLKNDETNNMIKSIDKIKKNKYNLKRSKEKEIMNQFKNELFFKNIMCDWKNCEDNFINDHFIEDKINIYAIKKDIPLKHWNHIYHKWLHEVKEGGDIIVSFKGKEKEKEQNVIDESLLNIKKKRNKWKTIIEIYMEVMDECKRDEWEESRGDFLQICLEEFIKKDKEDMNNINEELPIEQSENIEDMLMLERQKIIWLQWIKRNKYMLQKWNKEEWFHKLKKDWKDEMNRYDQKLFLFKHKESDKSINPMLERQKYIWRKWIAKHLYHLDDWEDEEWFNLLMNKYEKDKDDLKRDRYNKMDDMEKKKLITKLFIEIHMMVIEDSKEEECFMNKENFVNTYINELKKNENSEQNKYMINILKDIQNDIQLGNNNKNVNEWKNEKWFDNLKKEWKEGECKKNFVYIEKENFDKTQINIIDNYILEIQKAILKNYWEDMQIKWIDDDNKTDWLKIAINLNDYNNNECRKNIKFEKNKKKNNFLEEIEMIRKINKKVQSKDTEKNIMFKTVIEIHMKVIEEDKKQEWEKNKGDFLEICMQEFQSENQNTHNENNSLVNDYMVQENYMIKRQNIIWNKCIERNRYILEKWKKEKWFENLKNEWKNEQNKYINTREVYSNIKDENNVKLINPLIESEKYLWKKWLRNQKVLLEKYNEEFWFKKLVQDYEKEFENCDNVDDDDHMSAQRQGKYLDDLFALNKTYDESLLKCQKKKLITKMWIEIHMIILEECKKEEVQLNKELFLDSCINELSKEKESKAKCKMLEIVLDLKDKHVLINKNLEMNKRNRKNSNNLFENIKCEMKKNENNYIYEMMFKNDMNKSEKMLENDCIIEDNFKNNMKKSGKMLENDCIIEDNFKNNMNKSGKMLENDCIIEDNFKNNMNKSGKMLENDCIIEDNFKNNMNNLGNVNEKCILEMEKNISMRHWENIKKNWINGKEKEKNIGRIECIESNENIGDIECIENIQKIDEMLEEKYKRFNIEPYEQNNYENKSKIFDRSNFQSNKTINQLIDNERGKNKKKSNNENEEIWYNGLTLEEIYKNSYTRNSIEYIPYIDEEEYSSLDEFDKKNNDFESDDIFFKGLTLEEIYKNAYTRNSIEYIPYIDEEEYSSLDEFDKHLYNKRKK</sequence>